<proteinExistence type="predicted"/>
<sequence>MNDCQFLPNGDGTFWAKVHLCVCDYHSDRQLPLLKALFDVAGPYALHLSIEDETVNAKSCVDGRLLQLLLEDCYRLVNLQLCNVNLSRAELGNLLPVGLMHKLNMLLVDDCYPNLLINDKLLSVVANIETITEIYLRHCDALTDRSMKWFSEKCPYLSNVDVTGCKALTAAGLACLVVSLPSKVPDLVHVKVSELAVDANRLKTLSLLHDDDWVFTSFQMALGRSACCIYRRTVPHKSVIIYV</sequence>
<dbReference type="SUPFAM" id="SSF52047">
    <property type="entry name" value="RNI-like"/>
    <property type="match status" value="1"/>
</dbReference>
<dbReference type="STRING" id="70415.A0A5S6QG07"/>
<protein>
    <submittedName>
        <fullName evidence="2">Uncharacterized protein</fullName>
    </submittedName>
</protein>
<dbReference type="Proteomes" id="UP000046395">
    <property type="component" value="Unassembled WGS sequence"/>
</dbReference>
<dbReference type="Gene3D" id="3.80.10.10">
    <property type="entry name" value="Ribonuclease Inhibitor"/>
    <property type="match status" value="1"/>
</dbReference>
<organism evidence="1 2">
    <name type="scientific">Trichuris muris</name>
    <name type="common">Mouse whipworm</name>
    <dbReference type="NCBI Taxonomy" id="70415"/>
    <lineage>
        <taxon>Eukaryota</taxon>
        <taxon>Metazoa</taxon>
        <taxon>Ecdysozoa</taxon>
        <taxon>Nematoda</taxon>
        <taxon>Enoplea</taxon>
        <taxon>Dorylaimia</taxon>
        <taxon>Trichinellida</taxon>
        <taxon>Trichuridae</taxon>
        <taxon>Trichuris</taxon>
    </lineage>
</organism>
<name>A0A5S6QG07_TRIMR</name>
<accession>A0A5S6QG07</accession>
<evidence type="ECO:0000313" key="2">
    <source>
        <dbReference type="WBParaSite" id="TMUE_2000006060.1"/>
    </source>
</evidence>
<dbReference type="WBParaSite" id="TMUE_2000006060.1">
    <property type="protein sequence ID" value="TMUE_2000006060.1"/>
    <property type="gene ID" value="WBGene00294317"/>
</dbReference>
<keyword evidence="1" id="KW-1185">Reference proteome</keyword>
<dbReference type="InterPro" id="IPR032675">
    <property type="entry name" value="LRR_dom_sf"/>
</dbReference>
<dbReference type="AlphaFoldDB" id="A0A5S6QG07"/>
<reference evidence="2" key="1">
    <citation type="submission" date="2019-12" db="UniProtKB">
        <authorList>
            <consortium name="WormBaseParasite"/>
        </authorList>
    </citation>
    <scope>IDENTIFICATION</scope>
</reference>
<evidence type="ECO:0000313" key="1">
    <source>
        <dbReference type="Proteomes" id="UP000046395"/>
    </source>
</evidence>